<dbReference type="EMBL" id="AZFT01000053">
    <property type="protein sequence ID" value="KRL84193.1"/>
    <property type="molecule type" value="Genomic_DNA"/>
</dbReference>
<evidence type="ECO:0000313" key="2">
    <source>
        <dbReference type="Proteomes" id="UP000051324"/>
    </source>
</evidence>
<proteinExistence type="predicted"/>
<accession>A0A0R1TS31</accession>
<sequence>MSYDQTKMEELITKVLDFTLTSHTQELKTLDFQAHANLLLAAKKSQAIADFLTDCTIISTNPQDTCYFIASKVTIQAGNFPLVDLSVQITTPEQRNYQQLTPATLNFLTAYLLEKHLMPDPFEIA</sequence>
<protein>
    <submittedName>
        <fullName evidence="1">Uncharacterized protein</fullName>
    </submittedName>
</protein>
<gene>
    <name evidence="1" type="ORF">FC32_GL001476</name>
</gene>
<comment type="caution">
    <text evidence="1">The sequence shown here is derived from an EMBL/GenBank/DDBJ whole genome shotgun (WGS) entry which is preliminary data.</text>
</comment>
<reference evidence="1 2" key="1">
    <citation type="journal article" date="2015" name="Genome Announc.">
        <title>Expanding the biotechnology potential of lactobacilli through comparative genomics of 213 strains and associated genera.</title>
        <authorList>
            <person name="Sun Z."/>
            <person name="Harris H.M."/>
            <person name="McCann A."/>
            <person name="Guo C."/>
            <person name="Argimon S."/>
            <person name="Zhang W."/>
            <person name="Yang X."/>
            <person name="Jeffery I.B."/>
            <person name="Cooney J.C."/>
            <person name="Kagawa T.F."/>
            <person name="Liu W."/>
            <person name="Song Y."/>
            <person name="Salvetti E."/>
            <person name="Wrobel A."/>
            <person name="Rasinkangas P."/>
            <person name="Parkhill J."/>
            <person name="Rea M.C."/>
            <person name="O'Sullivan O."/>
            <person name="Ritari J."/>
            <person name="Douillard F.P."/>
            <person name="Paul Ross R."/>
            <person name="Yang R."/>
            <person name="Briner A.E."/>
            <person name="Felis G.E."/>
            <person name="de Vos W.M."/>
            <person name="Barrangou R."/>
            <person name="Klaenhammer T.R."/>
            <person name="Caufield P.W."/>
            <person name="Cui Y."/>
            <person name="Zhang H."/>
            <person name="O'Toole P.W."/>
        </authorList>
    </citation>
    <scope>NUCLEOTIDE SEQUENCE [LARGE SCALE GENOMIC DNA]</scope>
    <source>
        <strain evidence="1 2">DSM 16634</strain>
    </source>
</reference>
<dbReference type="Proteomes" id="UP000051324">
    <property type="component" value="Unassembled WGS sequence"/>
</dbReference>
<keyword evidence="2" id="KW-1185">Reference proteome</keyword>
<dbReference type="AlphaFoldDB" id="A0A0R1TS31"/>
<evidence type="ECO:0000313" key="1">
    <source>
        <dbReference type="EMBL" id="KRL84193.1"/>
    </source>
</evidence>
<organism evidence="1 2">
    <name type="scientific">Ligilactobacillus apodemi DSM 16634 = JCM 16172</name>
    <dbReference type="NCBI Taxonomy" id="1423724"/>
    <lineage>
        <taxon>Bacteria</taxon>
        <taxon>Bacillati</taxon>
        <taxon>Bacillota</taxon>
        <taxon>Bacilli</taxon>
        <taxon>Lactobacillales</taxon>
        <taxon>Lactobacillaceae</taxon>
        <taxon>Ligilactobacillus</taxon>
    </lineage>
</organism>
<name>A0A0R1TS31_9LACO</name>
<dbReference type="PATRIC" id="fig|1423724.4.peg.1541"/>